<feature type="region of interest" description="Disordered" evidence="2">
    <location>
        <begin position="254"/>
        <end position="278"/>
    </location>
</feature>
<proteinExistence type="predicted"/>
<dbReference type="Pfam" id="PF10342">
    <property type="entry name" value="Kre9_KNH"/>
    <property type="match status" value="1"/>
</dbReference>
<dbReference type="Proteomes" id="UP000283841">
    <property type="component" value="Unassembled WGS sequence"/>
</dbReference>
<dbReference type="RefSeq" id="XP_028488623.1">
    <property type="nucleotide sequence ID" value="XM_028629361.1"/>
</dbReference>
<keyword evidence="3" id="KW-1133">Transmembrane helix</keyword>
<keyword evidence="3" id="KW-0812">Transmembrane</keyword>
<name>A0A443I4G3_BYSSP</name>
<keyword evidence="6" id="KW-1185">Reference proteome</keyword>
<dbReference type="EMBL" id="RCNU01000001">
    <property type="protein sequence ID" value="RWQ98978.1"/>
    <property type="molecule type" value="Genomic_DNA"/>
</dbReference>
<dbReference type="VEuPathDB" id="FungiDB:C8Q69DRAFT_449370"/>
<evidence type="ECO:0000259" key="4">
    <source>
        <dbReference type="Pfam" id="PF10342"/>
    </source>
</evidence>
<dbReference type="AlphaFoldDB" id="A0A443I4G3"/>
<evidence type="ECO:0000313" key="5">
    <source>
        <dbReference type="EMBL" id="RWQ98978.1"/>
    </source>
</evidence>
<organism evidence="5 6">
    <name type="scientific">Byssochlamys spectabilis</name>
    <name type="common">Paecilomyces variotii</name>
    <dbReference type="NCBI Taxonomy" id="264951"/>
    <lineage>
        <taxon>Eukaryota</taxon>
        <taxon>Fungi</taxon>
        <taxon>Dikarya</taxon>
        <taxon>Ascomycota</taxon>
        <taxon>Pezizomycotina</taxon>
        <taxon>Eurotiomycetes</taxon>
        <taxon>Eurotiomycetidae</taxon>
        <taxon>Eurotiales</taxon>
        <taxon>Thermoascaceae</taxon>
        <taxon>Paecilomyces</taxon>
    </lineage>
</organism>
<reference evidence="5 6" key="1">
    <citation type="journal article" date="2018" name="Front. Microbiol.">
        <title>Genomic and genetic insights into a cosmopolitan fungus, Paecilomyces variotii (Eurotiales).</title>
        <authorList>
            <person name="Urquhart A.S."/>
            <person name="Mondo S.J."/>
            <person name="Makela M.R."/>
            <person name="Hane J.K."/>
            <person name="Wiebenga A."/>
            <person name="He G."/>
            <person name="Mihaltcheva S."/>
            <person name="Pangilinan J."/>
            <person name="Lipzen A."/>
            <person name="Barry K."/>
            <person name="de Vries R.P."/>
            <person name="Grigoriev I.V."/>
            <person name="Idnurm A."/>
        </authorList>
    </citation>
    <scope>NUCLEOTIDE SEQUENCE [LARGE SCALE GENOMIC DNA]</scope>
    <source>
        <strain evidence="5 6">CBS 101075</strain>
    </source>
</reference>
<feature type="compositionally biased region" description="Polar residues" evidence="2">
    <location>
        <begin position="269"/>
        <end position="278"/>
    </location>
</feature>
<accession>A0A443I4G3</accession>
<feature type="region of interest" description="Disordered" evidence="2">
    <location>
        <begin position="208"/>
        <end position="239"/>
    </location>
</feature>
<dbReference type="InterPro" id="IPR052479">
    <property type="entry name" value="GPI-anchor_Adhesion_Reg"/>
</dbReference>
<sequence>MFLSVSLRVYYYCFFTSQSFLSPPLVTIVSLIQISHLYLRSWRRYRSTATFCILLPLSGKGNQQAAMRMFLNLLGLCATMASAIQIISPYGNSTVAAGAKTLIQWSSVDTDPSNFGIYLVNFVNWPPSYVPLALDVPTEDGSYSVQIPCDTPASWGYQINAINGTNVYVIYAQSNKFSVSPAQAGCVDSTPVSTCAAPAATTVYVTVSPTGSSKNSSTQAPATASSSSSSSPVHSHYTKPGVVPKTIGWKSGYASPVTLEHPPTPKPSAPSSEDSTGLVTSMSNDIAAAQPTDVEITYVTTWVTVACEEWRY</sequence>
<keyword evidence="3" id="KW-0472">Membrane</keyword>
<comment type="caution">
    <text evidence="5">The sequence shown here is derived from an EMBL/GenBank/DDBJ whole genome shotgun (WGS) entry which is preliminary data.</text>
</comment>
<feature type="transmembrane region" description="Helical" evidence="3">
    <location>
        <begin position="20"/>
        <end position="39"/>
    </location>
</feature>
<evidence type="ECO:0000313" key="6">
    <source>
        <dbReference type="Proteomes" id="UP000283841"/>
    </source>
</evidence>
<gene>
    <name evidence="5" type="ORF">C8Q69DRAFT_449370</name>
</gene>
<feature type="domain" description="Yeast cell wall synthesis Kre9/Knh1-like N-terminal" evidence="4">
    <location>
        <begin position="88"/>
        <end position="179"/>
    </location>
</feature>
<dbReference type="InterPro" id="IPR018466">
    <property type="entry name" value="Kre9/Knh1-like_N"/>
</dbReference>
<dbReference type="STRING" id="264951.A0A443I4G3"/>
<dbReference type="GeneID" id="39598638"/>
<keyword evidence="1" id="KW-0732">Signal</keyword>
<protein>
    <submittedName>
        <fullName evidence="5">Ser-Thr-rich glycosyl-phosphatidyl-inositol-anchored membrane family-domain-containing protein</fullName>
    </submittedName>
</protein>
<dbReference type="PANTHER" id="PTHR35185">
    <property type="entry name" value="SERINE/THREONINE-RICH PROTEIN ADG2-RELATED"/>
    <property type="match status" value="1"/>
</dbReference>
<evidence type="ECO:0000256" key="1">
    <source>
        <dbReference type="ARBA" id="ARBA00022729"/>
    </source>
</evidence>
<feature type="transmembrane region" description="Helical" evidence="3">
    <location>
        <begin position="69"/>
        <end position="87"/>
    </location>
</feature>
<evidence type="ECO:0000256" key="3">
    <source>
        <dbReference type="SAM" id="Phobius"/>
    </source>
</evidence>
<dbReference type="PANTHER" id="PTHR35185:SF2">
    <property type="entry name" value="EXTRACELLULAR PROLINE-SERINE RICH PROTEIN (AFU_ORTHOLOGUE AFUA_8G07090)"/>
    <property type="match status" value="1"/>
</dbReference>
<evidence type="ECO:0000256" key="2">
    <source>
        <dbReference type="SAM" id="MobiDB-lite"/>
    </source>
</evidence>
<feature type="compositionally biased region" description="Low complexity" evidence="2">
    <location>
        <begin position="216"/>
        <end position="232"/>
    </location>
</feature>